<protein>
    <submittedName>
        <fullName evidence="5">ATP/GTP-binding protein</fullName>
    </submittedName>
</protein>
<dbReference type="Pfam" id="PF03029">
    <property type="entry name" value="ATP_bind_1"/>
    <property type="match status" value="1"/>
</dbReference>
<reference evidence="6" key="1">
    <citation type="submission" date="2018-07" db="EMBL/GenBank/DDBJ databases">
        <title>Streptacidiphilus bronchialis DSM 106435 chromosome.</title>
        <authorList>
            <person name="Batra D."/>
            <person name="Gulvik C.A."/>
        </authorList>
    </citation>
    <scope>NUCLEOTIDE SEQUENCE [LARGE SCALE GENOMIC DNA]</scope>
    <source>
        <strain evidence="6">DSM 106435</strain>
    </source>
</reference>
<sequence>MDSVHSGDARYLRDSVQRAVKVVVAGPFGVGKTTLVGTLSEIRPLRTEETMTQAGATVDDLDGIKDKTTTTVAMDFGRLTLNDDLVLFLFGAPGQARFQQLWRDLTYGALGALVLADTRRLDQSFDVIDRLEEAGLPYAVAVNDFPDAPVYDDERLRKALDLLPETPLVVCDARNPASATDALITLVEHLLTLS</sequence>
<evidence type="ECO:0000256" key="3">
    <source>
        <dbReference type="ARBA" id="ARBA00022801"/>
    </source>
</evidence>
<evidence type="ECO:0000256" key="4">
    <source>
        <dbReference type="ARBA" id="ARBA00023134"/>
    </source>
</evidence>
<comment type="similarity">
    <text evidence="1">Belongs to the GPN-loop GTPase family.</text>
</comment>
<dbReference type="PANTHER" id="PTHR42708:SF1">
    <property type="entry name" value="GLIDING MOTILITY PROTEIN MGLA"/>
    <property type="match status" value="1"/>
</dbReference>
<dbReference type="PANTHER" id="PTHR42708">
    <property type="entry name" value="ATP/GTP-BINDING PROTEIN-RELATED"/>
    <property type="match status" value="1"/>
</dbReference>
<accession>A0A345T396</accession>
<organism evidence="5 6">
    <name type="scientific">Peterkaempfera bronchialis</name>
    <dbReference type="NCBI Taxonomy" id="2126346"/>
    <lineage>
        <taxon>Bacteria</taxon>
        <taxon>Bacillati</taxon>
        <taxon>Actinomycetota</taxon>
        <taxon>Actinomycetes</taxon>
        <taxon>Kitasatosporales</taxon>
        <taxon>Streptomycetaceae</taxon>
        <taxon>Peterkaempfera</taxon>
    </lineage>
</organism>
<keyword evidence="2" id="KW-0547">Nucleotide-binding</keyword>
<evidence type="ECO:0000313" key="6">
    <source>
        <dbReference type="Proteomes" id="UP000249340"/>
    </source>
</evidence>
<dbReference type="CDD" id="cd00882">
    <property type="entry name" value="Ras_like_GTPase"/>
    <property type="match status" value="1"/>
</dbReference>
<dbReference type="Proteomes" id="UP000249340">
    <property type="component" value="Chromosome"/>
</dbReference>
<name>A0A345T396_9ACTN</name>
<dbReference type="GO" id="GO:0005525">
    <property type="term" value="F:GTP binding"/>
    <property type="evidence" value="ECO:0007669"/>
    <property type="project" value="UniProtKB-KW"/>
</dbReference>
<dbReference type="RefSeq" id="WP_111489384.1">
    <property type="nucleotide sequence ID" value="NZ_CP031264.1"/>
</dbReference>
<evidence type="ECO:0000256" key="2">
    <source>
        <dbReference type="ARBA" id="ARBA00022741"/>
    </source>
</evidence>
<dbReference type="GO" id="GO:0016787">
    <property type="term" value="F:hydrolase activity"/>
    <property type="evidence" value="ECO:0007669"/>
    <property type="project" value="UniProtKB-KW"/>
</dbReference>
<gene>
    <name evidence="5" type="ORF">C7M71_026665</name>
</gene>
<dbReference type="SUPFAM" id="SSF52540">
    <property type="entry name" value="P-loop containing nucleoside triphosphate hydrolases"/>
    <property type="match status" value="1"/>
</dbReference>
<proteinExistence type="inferred from homology"/>
<keyword evidence="4" id="KW-0342">GTP-binding</keyword>
<dbReference type="InterPro" id="IPR052705">
    <property type="entry name" value="Gliding_Motility_GTPase"/>
</dbReference>
<dbReference type="AlphaFoldDB" id="A0A345T396"/>
<dbReference type="InterPro" id="IPR027417">
    <property type="entry name" value="P-loop_NTPase"/>
</dbReference>
<dbReference type="Gene3D" id="3.40.50.300">
    <property type="entry name" value="P-loop containing nucleotide triphosphate hydrolases"/>
    <property type="match status" value="1"/>
</dbReference>
<evidence type="ECO:0000256" key="1">
    <source>
        <dbReference type="ARBA" id="ARBA00005290"/>
    </source>
</evidence>
<keyword evidence="3" id="KW-0378">Hydrolase</keyword>
<evidence type="ECO:0000313" key="5">
    <source>
        <dbReference type="EMBL" id="AXI80451.1"/>
    </source>
</evidence>
<dbReference type="OrthoDB" id="3371691at2"/>
<dbReference type="InterPro" id="IPR004130">
    <property type="entry name" value="Gpn"/>
</dbReference>
<dbReference type="EMBL" id="CP031264">
    <property type="protein sequence ID" value="AXI80451.1"/>
    <property type="molecule type" value="Genomic_DNA"/>
</dbReference>
<keyword evidence="6" id="KW-1185">Reference proteome</keyword>
<dbReference type="KEGG" id="stri:C7M71_026665"/>